<dbReference type="OrthoDB" id="3634469at2"/>
<accession>A0A3E0HL55</accession>
<feature type="transmembrane region" description="Helical" evidence="1">
    <location>
        <begin position="53"/>
        <end position="76"/>
    </location>
</feature>
<keyword evidence="1" id="KW-0812">Transmembrane</keyword>
<dbReference type="RefSeq" id="WP_116175627.1">
    <property type="nucleotide sequence ID" value="NZ_CP144375.1"/>
</dbReference>
<proteinExistence type="predicted"/>
<evidence type="ECO:0000313" key="3">
    <source>
        <dbReference type="Proteomes" id="UP000256269"/>
    </source>
</evidence>
<feature type="transmembrane region" description="Helical" evidence="1">
    <location>
        <begin position="83"/>
        <end position="106"/>
    </location>
</feature>
<keyword evidence="1" id="KW-0472">Membrane</keyword>
<feature type="transmembrane region" description="Helical" evidence="1">
    <location>
        <begin position="184"/>
        <end position="206"/>
    </location>
</feature>
<organism evidence="2 3">
    <name type="scientific">Kutzneria buriramensis</name>
    <dbReference type="NCBI Taxonomy" id="1045776"/>
    <lineage>
        <taxon>Bacteria</taxon>
        <taxon>Bacillati</taxon>
        <taxon>Actinomycetota</taxon>
        <taxon>Actinomycetes</taxon>
        <taxon>Pseudonocardiales</taxon>
        <taxon>Pseudonocardiaceae</taxon>
        <taxon>Kutzneria</taxon>
    </lineage>
</organism>
<feature type="transmembrane region" description="Helical" evidence="1">
    <location>
        <begin position="26"/>
        <end position="47"/>
    </location>
</feature>
<comment type="caution">
    <text evidence="2">The sequence shown here is derived from an EMBL/GenBank/DDBJ whole genome shotgun (WGS) entry which is preliminary data.</text>
</comment>
<sequence>MPAEDTRFHSRTGSDRLAPWGWRRTTVRVGLCLLTTLLVCGLIGVGATSDSGVVQVFSFILGVLGGAIAASVAIVLTRRVWPLFPTVLATWFCMAMVGLSSLWYLADHGTRITATVVSTSCQRAKGGGLACAARLRRPDGSLIGDTVAVDDRPDPGDHVDVVEDPAGVLAPRLGDLVDPAEIPVIRALLVVSIGLLVVLWGVIGVVGGRTRRTDSAVLARNRSR</sequence>
<name>A0A3E0HL55_9PSEU</name>
<gene>
    <name evidence="2" type="ORF">BCF44_106110</name>
</gene>
<keyword evidence="1" id="KW-1133">Transmembrane helix</keyword>
<evidence type="ECO:0000256" key="1">
    <source>
        <dbReference type="SAM" id="Phobius"/>
    </source>
</evidence>
<evidence type="ECO:0000313" key="2">
    <source>
        <dbReference type="EMBL" id="REH46946.1"/>
    </source>
</evidence>
<dbReference type="AlphaFoldDB" id="A0A3E0HL55"/>
<protein>
    <submittedName>
        <fullName evidence="2">Uncharacterized protein</fullName>
    </submittedName>
</protein>
<reference evidence="2 3" key="1">
    <citation type="submission" date="2018-08" db="EMBL/GenBank/DDBJ databases">
        <title>Genomic Encyclopedia of Archaeal and Bacterial Type Strains, Phase II (KMG-II): from individual species to whole genera.</title>
        <authorList>
            <person name="Goeker M."/>
        </authorList>
    </citation>
    <scope>NUCLEOTIDE SEQUENCE [LARGE SCALE GENOMIC DNA]</scope>
    <source>
        <strain evidence="2 3">DSM 45791</strain>
    </source>
</reference>
<dbReference type="Proteomes" id="UP000256269">
    <property type="component" value="Unassembled WGS sequence"/>
</dbReference>
<keyword evidence="3" id="KW-1185">Reference proteome</keyword>
<dbReference type="EMBL" id="QUNO01000006">
    <property type="protein sequence ID" value="REH46946.1"/>
    <property type="molecule type" value="Genomic_DNA"/>
</dbReference>